<dbReference type="Proteomes" id="UP000008068">
    <property type="component" value="Unassembled WGS sequence"/>
</dbReference>
<dbReference type="EMBL" id="GL379818">
    <property type="protein sequence ID" value="EGT46678.1"/>
    <property type="molecule type" value="Genomic_DNA"/>
</dbReference>
<name>G0MX83_CAEBE</name>
<evidence type="ECO:0000313" key="2">
    <source>
        <dbReference type="EMBL" id="EGT46678.1"/>
    </source>
</evidence>
<proteinExistence type="predicted"/>
<protein>
    <submittedName>
        <fullName evidence="2">Uncharacterized protein</fullName>
    </submittedName>
</protein>
<dbReference type="HOGENOM" id="CLU_020330_0_0_1"/>
<evidence type="ECO:0000313" key="3">
    <source>
        <dbReference type="Proteomes" id="UP000008068"/>
    </source>
</evidence>
<accession>G0MX83</accession>
<dbReference type="InParanoid" id="G0MX83"/>
<gene>
    <name evidence="2" type="ORF">CAEBREN_11859</name>
</gene>
<reference evidence="3" key="1">
    <citation type="submission" date="2011-07" db="EMBL/GenBank/DDBJ databases">
        <authorList>
            <consortium name="Caenorhabditis brenneri Sequencing and Analysis Consortium"/>
            <person name="Wilson R.K."/>
        </authorList>
    </citation>
    <scope>NUCLEOTIDE SEQUENCE [LARGE SCALE GENOMIC DNA]</scope>
    <source>
        <strain evidence="3">PB2801</strain>
    </source>
</reference>
<feature type="compositionally biased region" description="Basic and acidic residues" evidence="1">
    <location>
        <begin position="592"/>
        <end position="614"/>
    </location>
</feature>
<evidence type="ECO:0000256" key="1">
    <source>
        <dbReference type="SAM" id="MobiDB-lite"/>
    </source>
</evidence>
<keyword evidence="3" id="KW-1185">Reference proteome</keyword>
<dbReference type="AlphaFoldDB" id="G0MX83"/>
<organism evidence="3">
    <name type="scientific">Caenorhabditis brenneri</name>
    <name type="common">Nematode worm</name>
    <dbReference type="NCBI Taxonomy" id="135651"/>
    <lineage>
        <taxon>Eukaryota</taxon>
        <taxon>Metazoa</taxon>
        <taxon>Ecdysozoa</taxon>
        <taxon>Nematoda</taxon>
        <taxon>Chromadorea</taxon>
        <taxon>Rhabditida</taxon>
        <taxon>Rhabditina</taxon>
        <taxon>Rhabditomorpha</taxon>
        <taxon>Rhabditoidea</taxon>
        <taxon>Rhabditidae</taxon>
        <taxon>Peloderinae</taxon>
        <taxon>Caenorhabditis</taxon>
    </lineage>
</organism>
<sequence length="804" mass="91986">MQPSTLKPNFANTMSERVDIYPPLNQPLAQETLIAPFSNDALIKLLELSRSWKHLSRFSPALYANYQAMKEEIRHIDPNLPAQAMVQYLNSIPINEQIVREENGINIIRREEADPRTRRWNRPLRVLVTQFLVFSSITRPSRGVFQLWIDREGEWKKEEIPSQPTDRSSLRIQVWAGKLPNPRLHAQQVLVRVPWLAEQLGEEQFTNWFIENARGATQIDLTPGVRRTRRCQLCSSFVLGYPISNHHWSKCIFGRLSQIPRLQWVSINSRAFCSRCGTWSVSHIADECREHHCGYCGAVDHQSFQELCQHPGNSIDENEQNRIALEALGSHYETCQRLIQAGELAYRCQSDHPSEETYIVLQKLRSRNYPDLIGWCRNVDNLTHFPIFETEQYHMRTEFEGLASPEISSARVTSTLVFDPQDLDKIALYGMAIDQYRFQEFMIHSRRGNDNILVLDGNNGERARLRNQPIFRAPAVPLLRAQAPVAQIRGVAALIIQPEGERVGHQVLQEVSGSIEMVNESRDRVIQGANGQDEIQNVAEQPLDERPSTPTSGKRSPIASPELSADGWTLDTDEEPDTYMSPEAIDSVQTEVKSEENLKKQDEPSETKDDQPELQMEKSNFKRATSLWFQFNSLDVMAEPEELRRERNFVDRMLNRCIVHKATGKVLTDRETLHTIANRPVPHHDSGIETRICFLLYSLTGEEPSVNFQAVDYPVNELQEYIVYLQGAHRLLEDIASSKRTLEIRVSSCGKAIKGSPQHNLLLIPDLELFHELGPNAIFASAETIWCVECDAIESTTCECHRFP</sequence>
<feature type="region of interest" description="Disordered" evidence="1">
    <location>
        <begin position="538"/>
        <end position="614"/>
    </location>
</feature>